<keyword evidence="6" id="KW-0514">Muscle protein</keyword>
<dbReference type="EMBL" id="VYZL01002538">
    <property type="protein sequence ID" value="NWR59995.1"/>
    <property type="molecule type" value="Genomic_DNA"/>
</dbReference>
<dbReference type="FunFam" id="2.60.40.10:FF:000134">
    <property type="entry name" value="Myomesin 1"/>
    <property type="match status" value="1"/>
</dbReference>
<feature type="domain" description="Fibronectin type-III" evidence="12">
    <location>
        <begin position="734"/>
        <end position="827"/>
    </location>
</feature>
<keyword evidence="4" id="KW-0597">Phosphoprotein</keyword>
<dbReference type="PANTHER" id="PTHR13817:SF16">
    <property type="entry name" value="MYOMESIN-1"/>
    <property type="match status" value="1"/>
</dbReference>
<feature type="domain" description="Fibronectin type-III" evidence="12">
    <location>
        <begin position="1041"/>
        <end position="1140"/>
    </location>
</feature>
<evidence type="ECO:0000259" key="11">
    <source>
        <dbReference type="PROSITE" id="PS50835"/>
    </source>
</evidence>
<dbReference type="PANTHER" id="PTHR13817">
    <property type="entry name" value="TITIN"/>
    <property type="match status" value="1"/>
</dbReference>
<gene>
    <name evidence="13" type="primary">Myom1</name>
    <name evidence="13" type="ORF">BUCABY_R06384</name>
</gene>
<dbReference type="FunFam" id="2.60.40.10:FF:000192">
    <property type="entry name" value="Myomesin 1"/>
    <property type="match status" value="1"/>
</dbReference>
<organism evidence="13 14">
    <name type="scientific">Bucorvus abyssinicus</name>
    <name type="common">Northern ground-hornbill</name>
    <name type="synonym">Abyssinian ground-hornbill</name>
    <dbReference type="NCBI Taxonomy" id="153643"/>
    <lineage>
        <taxon>Eukaryota</taxon>
        <taxon>Metazoa</taxon>
        <taxon>Chordata</taxon>
        <taxon>Craniata</taxon>
        <taxon>Vertebrata</taxon>
        <taxon>Euteleostomi</taxon>
        <taxon>Archelosauria</taxon>
        <taxon>Archosauria</taxon>
        <taxon>Dinosauria</taxon>
        <taxon>Saurischia</taxon>
        <taxon>Theropoda</taxon>
        <taxon>Coelurosauria</taxon>
        <taxon>Aves</taxon>
        <taxon>Neognathae</taxon>
        <taxon>Neoaves</taxon>
        <taxon>Telluraves</taxon>
        <taxon>Coraciimorphae</taxon>
        <taxon>Bucerotiformes</taxon>
        <taxon>Bucorvidae</taxon>
        <taxon>Bucorvus</taxon>
    </lineage>
</organism>
<dbReference type="Proteomes" id="UP000551127">
    <property type="component" value="Unassembled WGS sequence"/>
</dbReference>
<dbReference type="InterPro" id="IPR003599">
    <property type="entry name" value="Ig_sub"/>
</dbReference>
<keyword evidence="14" id="KW-1185">Reference proteome</keyword>
<dbReference type="FunFam" id="2.60.40.10:FF:000069">
    <property type="entry name" value="Alpha-protein kinase 3"/>
    <property type="match status" value="1"/>
</dbReference>
<feature type="domain" description="Fibronectin type-III" evidence="12">
    <location>
        <begin position="936"/>
        <end position="1034"/>
    </location>
</feature>
<feature type="region of interest" description="Disordered" evidence="10">
    <location>
        <begin position="877"/>
        <end position="897"/>
    </location>
</feature>
<dbReference type="FunFam" id="2.60.40.10:FF:002172">
    <property type="entry name" value="Myomesin 1a (skelemin)"/>
    <property type="match status" value="2"/>
</dbReference>
<dbReference type="InterPro" id="IPR003961">
    <property type="entry name" value="FN3_dom"/>
</dbReference>
<proteinExistence type="predicted"/>
<evidence type="ECO:0000256" key="9">
    <source>
        <dbReference type="ARBA" id="ARBA00082259"/>
    </source>
</evidence>
<evidence type="ECO:0000256" key="4">
    <source>
        <dbReference type="ARBA" id="ARBA00022553"/>
    </source>
</evidence>
<dbReference type="FunFam" id="2.60.40.10:FF:000029">
    <property type="entry name" value="Myomesin 1"/>
    <property type="match status" value="1"/>
</dbReference>
<dbReference type="PRINTS" id="PR00014">
    <property type="entry name" value="FNTYPEIII"/>
</dbReference>
<dbReference type="CDD" id="cd00096">
    <property type="entry name" value="Ig"/>
    <property type="match status" value="2"/>
</dbReference>
<feature type="domain" description="Ig-like" evidence="11">
    <location>
        <begin position="1358"/>
        <end position="1444"/>
    </location>
</feature>
<dbReference type="InterPro" id="IPR036116">
    <property type="entry name" value="FN3_sf"/>
</dbReference>
<dbReference type="InterPro" id="IPR003598">
    <property type="entry name" value="Ig_sub2"/>
</dbReference>
<evidence type="ECO:0000256" key="5">
    <source>
        <dbReference type="ARBA" id="ARBA00022737"/>
    </source>
</evidence>
<evidence type="ECO:0000313" key="14">
    <source>
        <dbReference type="Proteomes" id="UP000551127"/>
    </source>
</evidence>
<dbReference type="CDD" id="cd20951">
    <property type="entry name" value="IgI_titin_I1-like"/>
    <property type="match status" value="1"/>
</dbReference>
<dbReference type="CDD" id="cd00063">
    <property type="entry name" value="FN3"/>
    <property type="match status" value="5"/>
</dbReference>
<feature type="domain" description="Fibronectin type-III" evidence="12">
    <location>
        <begin position="633"/>
        <end position="727"/>
    </location>
</feature>
<evidence type="ECO:0000256" key="7">
    <source>
        <dbReference type="ARBA" id="ARBA00023319"/>
    </source>
</evidence>
<reference evidence="13 14" key="1">
    <citation type="submission" date="2019-09" db="EMBL/GenBank/DDBJ databases">
        <title>Bird 10,000 Genomes (B10K) Project - Family phase.</title>
        <authorList>
            <person name="Zhang G."/>
        </authorList>
    </citation>
    <scope>NUCLEOTIDE SEQUENCE [LARGE SCALE GENOMIC DNA]</scope>
    <source>
        <strain evidence="13">B10K-DU-012-80</strain>
    </source>
</reference>
<dbReference type="FunFam" id="2.60.40.10:FF:000124">
    <property type="entry name" value="Myomesin 1"/>
    <property type="match status" value="1"/>
</dbReference>
<dbReference type="GO" id="GO:0005198">
    <property type="term" value="F:structural molecule activity"/>
    <property type="evidence" value="ECO:0007669"/>
    <property type="project" value="UniProtKB-ARBA"/>
</dbReference>
<evidence type="ECO:0000256" key="10">
    <source>
        <dbReference type="SAM" id="MobiDB-lite"/>
    </source>
</evidence>
<accession>A0A7K4YLM2</accession>
<dbReference type="Gene3D" id="2.60.40.10">
    <property type="entry name" value="Immunoglobulins"/>
    <property type="match status" value="12"/>
</dbReference>
<dbReference type="PROSITE" id="PS50835">
    <property type="entry name" value="IG_LIKE"/>
    <property type="match status" value="5"/>
</dbReference>
<dbReference type="SMART" id="SM00060">
    <property type="entry name" value="FN3"/>
    <property type="match status" value="5"/>
</dbReference>
<evidence type="ECO:0000256" key="8">
    <source>
        <dbReference type="ARBA" id="ARBA00071829"/>
    </source>
</evidence>
<feature type="domain" description="Fibronectin type-III" evidence="12">
    <location>
        <begin position="505"/>
        <end position="600"/>
    </location>
</feature>
<dbReference type="SUPFAM" id="SSF49265">
    <property type="entry name" value="Fibronectin type III"/>
    <property type="match status" value="3"/>
</dbReference>
<evidence type="ECO:0000256" key="2">
    <source>
        <dbReference type="ARBA" id="ARBA00022433"/>
    </source>
</evidence>
<keyword evidence="5" id="KW-0677">Repeat</keyword>
<feature type="domain" description="Ig-like" evidence="11">
    <location>
        <begin position="276"/>
        <end position="367"/>
    </location>
</feature>
<dbReference type="OrthoDB" id="8776562at2759"/>
<dbReference type="SMART" id="SM00408">
    <property type="entry name" value="IGc2"/>
    <property type="match status" value="5"/>
</dbReference>
<dbReference type="FunFam" id="2.60.40.10:FF:000467">
    <property type="entry name" value="Myomesin 1"/>
    <property type="match status" value="1"/>
</dbReference>
<dbReference type="SUPFAM" id="SSF48726">
    <property type="entry name" value="Immunoglobulin"/>
    <property type="match status" value="6"/>
</dbReference>
<evidence type="ECO:0000256" key="6">
    <source>
        <dbReference type="ARBA" id="ARBA00023179"/>
    </source>
</evidence>
<evidence type="ECO:0000259" key="12">
    <source>
        <dbReference type="PROSITE" id="PS50853"/>
    </source>
</evidence>
<dbReference type="FunFam" id="2.60.40.10:FF:000197">
    <property type="entry name" value="Myomesin 1"/>
    <property type="match status" value="1"/>
</dbReference>
<feature type="domain" description="Ig-like" evidence="11">
    <location>
        <begin position="389"/>
        <end position="477"/>
    </location>
</feature>
<dbReference type="InterPro" id="IPR013783">
    <property type="entry name" value="Ig-like_fold"/>
</dbReference>
<comment type="caution">
    <text evidence="13">The sequence shown here is derived from an EMBL/GenBank/DDBJ whole genome shotgun (WGS) entry which is preliminary data.</text>
</comment>
<dbReference type="Pfam" id="PF00041">
    <property type="entry name" value="fn3"/>
    <property type="match status" value="5"/>
</dbReference>
<dbReference type="InterPro" id="IPR050964">
    <property type="entry name" value="Striated_Muscle_Regulatory"/>
</dbReference>
<dbReference type="SMART" id="SM00409">
    <property type="entry name" value="IG"/>
    <property type="match status" value="5"/>
</dbReference>
<comment type="subcellular location">
    <subcellularLocation>
        <location evidence="1">Cytoplasm</location>
    </subcellularLocation>
</comment>
<evidence type="ECO:0000313" key="13">
    <source>
        <dbReference type="EMBL" id="NWR59995.1"/>
    </source>
</evidence>
<dbReference type="InterPro" id="IPR036179">
    <property type="entry name" value="Ig-like_dom_sf"/>
</dbReference>
<feature type="domain" description="Ig-like" evidence="11">
    <location>
        <begin position="1560"/>
        <end position="1653"/>
    </location>
</feature>
<feature type="non-terminal residue" evidence="13">
    <location>
        <position position="1"/>
    </location>
</feature>
<dbReference type="Pfam" id="PF07679">
    <property type="entry name" value="I-set"/>
    <property type="match status" value="5"/>
</dbReference>
<feature type="domain" description="Ig-like" evidence="11">
    <location>
        <begin position="1132"/>
        <end position="1225"/>
    </location>
</feature>
<feature type="region of interest" description="Disordered" evidence="10">
    <location>
        <begin position="910"/>
        <end position="937"/>
    </location>
</feature>
<dbReference type="FunFam" id="2.60.40.10:FF:000179">
    <property type="entry name" value="Myomesin 2"/>
    <property type="match status" value="1"/>
</dbReference>
<name>A0A7K4YLM2_BUCAB</name>
<dbReference type="GO" id="GO:0032982">
    <property type="term" value="C:myosin filament"/>
    <property type="evidence" value="ECO:0007669"/>
    <property type="project" value="UniProtKB-KW"/>
</dbReference>
<keyword evidence="3" id="KW-0963">Cytoplasm</keyword>
<feature type="non-terminal residue" evidence="13">
    <location>
        <position position="1660"/>
    </location>
</feature>
<feature type="compositionally biased region" description="Basic and acidic residues" evidence="10">
    <location>
        <begin position="918"/>
        <end position="931"/>
    </location>
</feature>
<dbReference type="InterPro" id="IPR013098">
    <property type="entry name" value="Ig_I-set"/>
</dbReference>
<protein>
    <recommendedName>
        <fullName evidence="8">Myomesin-1</fullName>
    </recommendedName>
    <alternativeName>
        <fullName evidence="9">Myomesin family member 1</fullName>
    </alternativeName>
</protein>
<keyword evidence="2" id="KW-0787">Thick filament</keyword>
<dbReference type="GO" id="GO:0042802">
    <property type="term" value="F:identical protein binding"/>
    <property type="evidence" value="ECO:0007669"/>
    <property type="project" value="UniProtKB-ARBA"/>
</dbReference>
<dbReference type="GO" id="GO:0031430">
    <property type="term" value="C:M band"/>
    <property type="evidence" value="ECO:0007669"/>
    <property type="project" value="TreeGrafter"/>
</dbReference>
<evidence type="ECO:0000256" key="3">
    <source>
        <dbReference type="ARBA" id="ARBA00022490"/>
    </source>
</evidence>
<keyword evidence="7" id="KW-0393">Immunoglobulin domain</keyword>
<evidence type="ECO:0000256" key="1">
    <source>
        <dbReference type="ARBA" id="ARBA00004496"/>
    </source>
</evidence>
<dbReference type="GO" id="GO:0045214">
    <property type="term" value="P:sarcomere organization"/>
    <property type="evidence" value="ECO:0007669"/>
    <property type="project" value="TreeGrafter"/>
</dbReference>
<dbReference type="PROSITE" id="PS50853">
    <property type="entry name" value="FN3"/>
    <property type="match status" value="5"/>
</dbReference>
<dbReference type="FunFam" id="2.60.40.10:FF:000233">
    <property type="entry name" value="Myomesin 1"/>
    <property type="match status" value="1"/>
</dbReference>
<dbReference type="InterPro" id="IPR007110">
    <property type="entry name" value="Ig-like_dom"/>
</dbReference>
<sequence length="1660" mass="184611">MSLPFYQRHHEHYDRAYRHKALQSTVSQYQKEAKSRSAVYAQGSTAYARGSAASRHASTFSLDSSAAYSHGSSAYDLESAAYSYGSAAYDHSAAQSKRSAAYSLDSESVSQSSAAQRHRSESINKLAAAYRLGSEAYSLGLKDSNLMIEDQSYKMSPKAKRAKQTLVSEDKENEAADYSVPIFTGREVNISGITDTEEERIKESAAYVAKRNLFATGEGVSVSKVAKTASEEEHHEKKSRKVAIRESAERVALKKKLEETQAFHKKLNQDKLLHAPEFVIEPRSHTVWEKQNVKFHCSVAGWPEPRVTWYKNNVPINVQTPPGKYIIESRYGLHSLEISTCDFDDIAQYRASAMNVKGEISAYASLVVKSRKSQQAAFVFSPYPVGVTPHGFASRFEISFVDKFDVAFGREGETMSLGCTVVINPDIKRFQPDIQWYRNGVLITPSKWVQMHWSGERASLTLPHANKEDEGLYTLRVVMGDYYEEYSNYVFVRDADAEFPGAPGAPLDVQCLDANKDYVIVSWKQPAVDGGNPILGYFIDRCEVGTTHWTQCNETPVKFARFPVTGLIEGRSYIFRVRAVNRAGISLPSRVSEPVAALDPADRARLRSHPSAPWTGQIIVTEEEPAEGVVPGPPTDLQVIEATKNYVVLSWKPPGQRGHEGIMYFVEKCVAGTEEWQRVNTEIPVKSPRFAVFDLAEGKSYCFRVRCCNSAGIGEPSEATEATVVDDKLDIPKAPGRVMPTRNTDTSVVVTWTEPPDAKELVGYYIECSVVGSGHWEPCNNNPVKGTRFICHGLVNGEKYIFRVRAVNAAGLSEFSQDSEPIEVQAAIGGGLLSGVCPELGGNAAGLTTRTAGWEGMHGPSQPACDTGAWLERNAKVSRDTLPSSPDKLGSTGHRDRTAVVKDTLTSATQSVAAEQASKSRQEKVTEKKDTAAPSPPYDIMVLESVRDSMVLGWKQPKFTGGIEITGYYVNYREVVAGVPGKWMEANIKAISERAYRIENLKENMVYQFQVAAANLAGVGTPSLPSQPFKCEEWTIAVPGPPHDVTCTEVRKDSVVLLWKEPVYTGRSPIAGYYVDMKEKDAKEEQWRSVNEKPIQKRFLKIGGLTQGVSYVFRVRATNQAGVGKPSDVTDPVVAETRPGTKEVVVDVDDNGVISLNFECDQMSPNSKFVWSKNYEPIEDDSRLHIDTKGGKSKAVFKDLGEDDLGVYSCVVTDTDGVSSSHTIDEEEMKRLLALSHERKFPTVPLASELAVEILEKGEVRFWLQAEKLSGNAKANFVFNDKEIFNGEKYKMKVDQKTGLVEMIMDKLEDKDEGTYTFQLQDGKATNQSSLVLIGDGKIIQIRHFEMFSENLTLQWGPHFVDKLGWEVTDDCNVMLKCKVANIKKETHIVWYKDDREIMVDEEHDFKDGVCTLLISEFSKKDAGTYEVILKDDRGKDTSELKLKDTAFADLMNEVCRRIALSATDLKIQSTAEGIRLYSYVTYYVEDLRVGWLHNDTQLRFTDRVKTGVTGEQIWLQINEPTPQDKGKYTMELFDGKTGHRKTVDLSGQDMKENNAYLFPDRARVLGGLPDVVTIQEGKALNLSCTVWGDPTPEVSWLKNEKAFVSDANCTLKFESGKNVSFTISTVSTLDSGKYSIVVKNKYGTETSDVTVSVFIPEEE</sequence>
<dbReference type="FunFam" id="2.60.40.10:FF:000222">
    <property type="entry name" value="Myomesin 1"/>
    <property type="match status" value="1"/>
</dbReference>